<evidence type="ECO:0000259" key="1">
    <source>
        <dbReference type="Pfam" id="PF02624"/>
    </source>
</evidence>
<protein>
    <recommendedName>
        <fullName evidence="1">YcaO domain-containing protein</fullName>
    </recommendedName>
</protein>
<gene>
    <name evidence="2" type="ORF">CKF48_23255</name>
</gene>
<dbReference type="Proteomes" id="UP000215137">
    <property type="component" value="Plasmid pBkBDGP4A"/>
</dbReference>
<dbReference type="OrthoDB" id="2379922at2"/>
<sequence>MNSHMKISPGIIKDFSFKHRKFYNKPFACEIKSGVHQGATGFSVGEDKSKVLKSAIGEHSERLASVKSNIKNTGHNDENPQLTAFNLLNGSTIKIPAYTVLLDFNLPIFQSVPISVKESFFSDSCGFAAHNKGQLAIENGFLEFIERQSLIHMWLTKMGAKQILVDEIKNMNLKTNIEFYKQSLDKFMIFNISFIKNVYVICTIGYFKNAFSIGVSADFEYEKAIRGSINEFSMILQSSLTKNSMDICGNNQLLYNQNESNLYAMNFYETDVNSFIEEYQFLFTSSEKFNSIDNETGDFYYILSNLKLIYDIDVYSINIDVPLEFNRTKIVKVISPSCYPHMNTSLFDPEEYPISRKIPANGFPNKYKPVLFA</sequence>
<dbReference type="KEGG" id="bko:CKF48_23255"/>
<dbReference type="EMBL" id="CP022984">
    <property type="protein sequence ID" value="ASV70205.1"/>
    <property type="molecule type" value="Genomic_DNA"/>
</dbReference>
<name>A0A248TPY5_9BACI</name>
<feature type="domain" description="YcaO" evidence="1">
    <location>
        <begin position="80"/>
        <end position="336"/>
    </location>
</feature>
<dbReference type="RefSeq" id="WP_095373763.1">
    <property type="nucleotide sequence ID" value="NZ_CP022984.1"/>
</dbReference>
<organism evidence="2 3">
    <name type="scientific">Cytobacillus kochii</name>
    <dbReference type="NCBI Taxonomy" id="859143"/>
    <lineage>
        <taxon>Bacteria</taxon>
        <taxon>Bacillati</taxon>
        <taxon>Bacillota</taxon>
        <taxon>Bacilli</taxon>
        <taxon>Bacillales</taxon>
        <taxon>Bacillaceae</taxon>
        <taxon>Cytobacillus</taxon>
    </lineage>
</organism>
<dbReference type="Pfam" id="PF02624">
    <property type="entry name" value="YcaO"/>
    <property type="match status" value="1"/>
</dbReference>
<keyword evidence="3" id="KW-1185">Reference proteome</keyword>
<evidence type="ECO:0000313" key="3">
    <source>
        <dbReference type="Proteomes" id="UP000215137"/>
    </source>
</evidence>
<dbReference type="PANTHER" id="PTHR37809:SF1">
    <property type="entry name" value="RIBOSOMAL PROTEIN S12 METHYLTHIOTRANSFERASE ACCESSORY FACTOR YCAO"/>
    <property type="match status" value="1"/>
</dbReference>
<reference evidence="2 3" key="1">
    <citation type="submission" date="2017-08" db="EMBL/GenBank/DDBJ databases">
        <title>Complete Genome Sequence of Bacillus kochii Oregon-R-modENCODE STRAIN BDGP4, isolated from Drosophila melanogaster gut.</title>
        <authorList>
            <person name="Wan K.H."/>
            <person name="Yu C."/>
            <person name="Park S."/>
            <person name="Hammonds A.S."/>
            <person name="Booth B.W."/>
            <person name="Celniker S.E."/>
        </authorList>
    </citation>
    <scope>NUCLEOTIDE SEQUENCE [LARGE SCALE GENOMIC DNA]</scope>
    <source>
        <strain evidence="2 3">BDGP4</strain>
        <plasmid evidence="3">pbkbdgp4a</plasmid>
    </source>
</reference>
<keyword evidence="2" id="KW-0614">Plasmid</keyword>
<dbReference type="Gene3D" id="3.30.1330.230">
    <property type="match status" value="1"/>
</dbReference>
<accession>A0A248TPY5</accession>
<proteinExistence type="predicted"/>
<dbReference type="PANTHER" id="PTHR37809">
    <property type="entry name" value="RIBOSOMAL PROTEIN S12 METHYLTHIOTRANSFERASE ACCESSORY FACTOR YCAO"/>
    <property type="match status" value="1"/>
</dbReference>
<geneLocation type="plasmid" evidence="3">
    <name>pbkbdgp4a</name>
</geneLocation>
<evidence type="ECO:0000313" key="2">
    <source>
        <dbReference type="EMBL" id="ASV70205.1"/>
    </source>
</evidence>
<dbReference type="InterPro" id="IPR003776">
    <property type="entry name" value="YcaO-like_dom"/>
</dbReference>
<dbReference type="AlphaFoldDB" id="A0A248TPY5"/>